<dbReference type="Pfam" id="PF00550">
    <property type="entry name" value="PP-binding"/>
    <property type="match status" value="1"/>
</dbReference>
<dbReference type="InterPro" id="IPR009081">
    <property type="entry name" value="PP-bd_ACP"/>
</dbReference>
<organism evidence="2 3">
    <name type="scientific">Actinoplanes xinjiangensis</name>
    <dbReference type="NCBI Taxonomy" id="512350"/>
    <lineage>
        <taxon>Bacteria</taxon>
        <taxon>Bacillati</taxon>
        <taxon>Actinomycetota</taxon>
        <taxon>Actinomycetes</taxon>
        <taxon>Micromonosporales</taxon>
        <taxon>Micromonosporaceae</taxon>
        <taxon>Actinoplanes</taxon>
    </lineage>
</organism>
<feature type="domain" description="Carrier" evidence="1">
    <location>
        <begin position="8"/>
        <end position="83"/>
    </location>
</feature>
<gene>
    <name evidence="2" type="ORF">BC793_111196</name>
</gene>
<dbReference type="InterPro" id="IPR036736">
    <property type="entry name" value="ACP-like_sf"/>
</dbReference>
<sequence length="87" mass="9545">MTDTTLLEEPFLTIQRIIAQVAKTSPQAVVLENPVTGITNVDSIVMLEIVARVELELDIEIDEEQLFAISTVGDFVAVCRDLTAART</sequence>
<dbReference type="Proteomes" id="UP000245697">
    <property type="component" value="Unassembled WGS sequence"/>
</dbReference>
<evidence type="ECO:0000313" key="2">
    <source>
        <dbReference type="EMBL" id="PWK45222.1"/>
    </source>
</evidence>
<dbReference type="PROSITE" id="PS50075">
    <property type="entry name" value="CARRIER"/>
    <property type="match status" value="1"/>
</dbReference>
<dbReference type="AlphaFoldDB" id="A0A316FA84"/>
<name>A0A316FA84_9ACTN</name>
<dbReference type="SUPFAM" id="SSF47336">
    <property type="entry name" value="ACP-like"/>
    <property type="match status" value="1"/>
</dbReference>
<dbReference type="EMBL" id="QGGR01000011">
    <property type="protein sequence ID" value="PWK45222.1"/>
    <property type="molecule type" value="Genomic_DNA"/>
</dbReference>
<keyword evidence="3" id="KW-1185">Reference proteome</keyword>
<evidence type="ECO:0000259" key="1">
    <source>
        <dbReference type="PROSITE" id="PS50075"/>
    </source>
</evidence>
<dbReference type="RefSeq" id="WP_109596262.1">
    <property type="nucleotide sequence ID" value="NZ_BONA01000061.1"/>
</dbReference>
<comment type="caution">
    <text evidence="2">The sequence shown here is derived from an EMBL/GenBank/DDBJ whole genome shotgun (WGS) entry which is preliminary data.</text>
</comment>
<accession>A0A316FA84</accession>
<protein>
    <submittedName>
        <fullName evidence="2">Acyl carrier protein</fullName>
    </submittedName>
</protein>
<proteinExistence type="predicted"/>
<dbReference type="Gene3D" id="1.10.1200.10">
    <property type="entry name" value="ACP-like"/>
    <property type="match status" value="1"/>
</dbReference>
<dbReference type="OrthoDB" id="4556228at2"/>
<reference evidence="2 3" key="1">
    <citation type="submission" date="2018-05" db="EMBL/GenBank/DDBJ databases">
        <title>Genomic Encyclopedia of Archaeal and Bacterial Type Strains, Phase II (KMG-II): from individual species to whole genera.</title>
        <authorList>
            <person name="Goeker M."/>
        </authorList>
    </citation>
    <scope>NUCLEOTIDE SEQUENCE [LARGE SCALE GENOMIC DNA]</scope>
    <source>
        <strain evidence="2 3">DSM 45184</strain>
    </source>
</reference>
<evidence type="ECO:0000313" key="3">
    <source>
        <dbReference type="Proteomes" id="UP000245697"/>
    </source>
</evidence>